<gene>
    <name evidence="1" type="ordered locus">CKO_04905</name>
</gene>
<keyword evidence="2" id="KW-1185">Reference proteome</keyword>
<organism evidence="1 2">
    <name type="scientific">Citrobacter koseri (strain ATCC BAA-895 / CDC 4225-83 / SGSC4696)</name>
    <dbReference type="NCBI Taxonomy" id="290338"/>
    <lineage>
        <taxon>Bacteria</taxon>
        <taxon>Pseudomonadati</taxon>
        <taxon>Pseudomonadota</taxon>
        <taxon>Gammaproteobacteria</taxon>
        <taxon>Enterobacterales</taxon>
        <taxon>Enterobacteriaceae</taxon>
        <taxon>Citrobacter</taxon>
    </lineage>
</organism>
<dbReference type="HOGENOM" id="CLU_3402818_0_0_6"/>
<proteinExistence type="predicted"/>
<protein>
    <submittedName>
        <fullName evidence="1">Uncharacterized protein</fullName>
    </submittedName>
</protein>
<accession>A8AR36</accession>
<dbReference type="AlphaFoldDB" id="A8AR36"/>
<dbReference type="STRING" id="290338.CKO_04905"/>
<dbReference type="KEGG" id="cko:CKO_04905"/>
<name>A8AR36_CITK8</name>
<evidence type="ECO:0000313" key="2">
    <source>
        <dbReference type="Proteomes" id="UP000008148"/>
    </source>
</evidence>
<dbReference type="Proteomes" id="UP000008148">
    <property type="component" value="Chromosome"/>
</dbReference>
<sequence>MRFKYMWQFTLNEICPAARYLINKKQHSPE</sequence>
<reference evidence="1 2" key="1">
    <citation type="submission" date="2007-08" db="EMBL/GenBank/DDBJ databases">
        <authorList>
            <consortium name="The Citrobacter koseri Genome Sequencing Project"/>
            <person name="McClelland M."/>
            <person name="Sanderson E.K."/>
            <person name="Porwollik S."/>
            <person name="Spieth J."/>
            <person name="Clifton W.S."/>
            <person name="Latreille P."/>
            <person name="Courtney L."/>
            <person name="Wang C."/>
            <person name="Pepin K."/>
            <person name="Bhonagiri V."/>
            <person name="Nash W."/>
            <person name="Johnson M."/>
            <person name="Thiruvilangam P."/>
            <person name="Wilson R."/>
        </authorList>
    </citation>
    <scope>NUCLEOTIDE SEQUENCE [LARGE SCALE GENOMIC DNA]</scope>
    <source>
        <strain evidence="2">ATCC BAA-895 / CDC 4225-83 / SGSC4696</strain>
    </source>
</reference>
<evidence type="ECO:0000313" key="1">
    <source>
        <dbReference type="EMBL" id="ABV15949.1"/>
    </source>
</evidence>
<dbReference type="EMBL" id="CP000822">
    <property type="protein sequence ID" value="ABV15949.1"/>
    <property type="molecule type" value="Genomic_DNA"/>
</dbReference>